<keyword evidence="5 8" id="KW-0862">Zinc</keyword>
<dbReference type="EMBL" id="FZQP02005666">
    <property type="protein sequence ID" value="VVD01961.1"/>
    <property type="molecule type" value="Genomic_DNA"/>
</dbReference>
<keyword evidence="13" id="KW-1185">Reference proteome</keyword>
<dbReference type="PROSITE" id="PS00028">
    <property type="entry name" value="ZINC_FINGER_C2H2_1"/>
    <property type="match status" value="5"/>
</dbReference>
<dbReference type="InterPro" id="IPR036236">
    <property type="entry name" value="Znf_C2H2_sf"/>
</dbReference>
<feature type="domain" description="ZAD" evidence="11">
    <location>
        <begin position="9"/>
        <end position="84"/>
    </location>
</feature>
<evidence type="ECO:0000256" key="6">
    <source>
        <dbReference type="ARBA" id="ARBA00023242"/>
    </source>
</evidence>
<evidence type="ECO:0000259" key="11">
    <source>
        <dbReference type="PROSITE" id="PS51915"/>
    </source>
</evidence>
<dbReference type="PANTHER" id="PTHR16515">
    <property type="entry name" value="PR DOMAIN ZINC FINGER PROTEIN"/>
    <property type="match status" value="1"/>
</dbReference>
<feature type="binding site" evidence="8">
    <location>
        <position position="11"/>
    </location>
    <ligand>
        <name>Zn(2+)</name>
        <dbReference type="ChEBI" id="CHEBI:29105"/>
    </ligand>
</feature>
<feature type="domain" description="C2H2-type" evidence="10">
    <location>
        <begin position="412"/>
        <end position="439"/>
    </location>
</feature>
<feature type="non-terminal residue" evidence="12">
    <location>
        <position position="523"/>
    </location>
</feature>
<evidence type="ECO:0000256" key="9">
    <source>
        <dbReference type="SAM" id="MobiDB-lite"/>
    </source>
</evidence>
<dbReference type="SUPFAM" id="SSF57667">
    <property type="entry name" value="beta-beta-alpha zinc fingers"/>
    <property type="match status" value="3"/>
</dbReference>
<evidence type="ECO:0000256" key="3">
    <source>
        <dbReference type="ARBA" id="ARBA00022737"/>
    </source>
</evidence>
<feature type="binding site" evidence="8">
    <location>
        <position position="57"/>
    </location>
    <ligand>
        <name>Zn(2+)</name>
        <dbReference type="ChEBI" id="CHEBI:29105"/>
    </ligand>
</feature>
<feature type="compositionally biased region" description="Basic residues" evidence="9">
    <location>
        <begin position="136"/>
        <end position="147"/>
    </location>
</feature>
<reference evidence="12 13" key="1">
    <citation type="submission" date="2017-07" db="EMBL/GenBank/DDBJ databases">
        <authorList>
            <person name="Talla V."/>
            <person name="Backstrom N."/>
        </authorList>
    </citation>
    <scope>NUCLEOTIDE SEQUENCE [LARGE SCALE GENOMIC DNA]</scope>
</reference>
<keyword evidence="3" id="KW-0677">Repeat</keyword>
<dbReference type="SMART" id="SM00355">
    <property type="entry name" value="ZnF_C2H2"/>
    <property type="match status" value="6"/>
</dbReference>
<dbReference type="Pfam" id="PF00096">
    <property type="entry name" value="zf-C2H2"/>
    <property type="match status" value="2"/>
</dbReference>
<evidence type="ECO:0008006" key="14">
    <source>
        <dbReference type="Google" id="ProtNLM"/>
    </source>
</evidence>
<evidence type="ECO:0000313" key="12">
    <source>
        <dbReference type="EMBL" id="VVD01961.1"/>
    </source>
</evidence>
<feature type="binding site" evidence="8">
    <location>
        <position position="60"/>
    </location>
    <ligand>
        <name>Zn(2+)</name>
        <dbReference type="ChEBI" id="CHEBI:29105"/>
    </ligand>
</feature>
<feature type="compositionally biased region" description="Polar residues" evidence="9">
    <location>
        <begin position="355"/>
        <end position="365"/>
    </location>
</feature>
<keyword evidence="6" id="KW-0539">Nucleus</keyword>
<dbReference type="InterPro" id="IPR050331">
    <property type="entry name" value="Zinc_finger"/>
</dbReference>
<protein>
    <recommendedName>
        <fullName evidence="14">ZAD domain-containing protein</fullName>
    </recommendedName>
</protein>
<feature type="region of interest" description="Disordered" evidence="9">
    <location>
        <begin position="315"/>
        <end position="375"/>
    </location>
</feature>
<dbReference type="GO" id="GO:0010468">
    <property type="term" value="P:regulation of gene expression"/>
    <property type="evidence" value="ECO:0007669"/>
    <property type="project" value="TreeGrafter"/>
</dbReference>
<dbReference type="PROSITE" id="PS51915">
    <property type="entry name" value="ZAD"/>
    <property type="match status" value="1"/>
</dbReference>
<evidence type="ECO:0000256" key="8">
    <source>
        <dbReference type="PROSITE-ProRule" id="PRU01263"/>
    </source>
</evidence>
<evidence type="ECO:0000256" key="7">
    <source>
        <dbReference type="PROSITE-ProRule" id="PRU00042"/>
    </source>
</evidence>
<evidence type="ECO:0000256" key="4">
    <source>
        <dbReference type="ARBA" id="ARBA00022771"/>
    </source>
</evidence>
<feature type="binding site" evidence="8">
    <location>
        <position position="14"/>
    </location>
    <ligand>
        <name>Zn(2+)</name>
        <dbReference type="ChEBI" id="CHEBI:29105"/>
    </ligand>
</feature>
<dbReference type="GO" id="GO:0008270">
    <property type="term" value="F:zinc ion binding"/>
    <property type="evidence" value="ECO:0007669"/>
    <property type="project" value="UniProtKB-UniRule"/>
</dbReference>
<comment type="subcellular location">
    <subcellularLocation>
        <location evidence="1">Nucleus</location>
    </subcellularLocation>
</comment>
<dbReference type="GO" id="GO:0005634">
    <property type="term" value="C:nucleus"/>
    <property type="evidence" value="ECO:0007669"/>
    <property type="project" value="UniProtKB-SubCell"/>
</dbReference>
<dbReference type="Gene3D" id="3.40.1800.20">
    <property type="match status" value="1"/>
</dbReference>
<dbReference type="SMART" id="SM00868">
    <property type="entry name" value="zf-AD"/>
    <property type="match status" value="1"/>
</dbReference>
<dbReference type="AlphaFoldDB" id="A0A5E4QW52"/>
<feature type="domain" description="C2H2-type" evidence="10">
    <location>
        <begin position="383"/>
        <end position="411"/>
    </location>
</feature>
<gene>
    <name evidence="12" type="ORF">LSINAPIS_LOCUS12273</name>
</gene>
<evidence type="ECO:0000256" key="5">
    <source>
        <dbReference type="ARBA" id="ARBA00022833"/>
    </source>
</evidence>
<dbReference type="Pfam" id="PF07776">
    <property type="entry name" value="zf-AD"/>
    <property type="match status" value="1"/>
</dbReference>
<keyword evidence="4 7" id="KW-0863">Zinc-finger</keyword>
<sequence>MEVLLYNSTVCRLCGEENDNGTLLYSNEDNNQNLYEIINSYLPIKLSDDGEMPRTICPGCTIQVEATVEFLNLILNGQKVLRELLDREKEYKKSIQSEINDSNVISENIVYEISTSEGLYHLEHPISLQVAGLDKPKRKRGRPSKKPKTPEQLAEEAAAAAAAKELEARHQAEIEVQENEAPEGKRKRKAPTRFKEVVQGKELEKIFLDEGLIDGEDIDIGNKARPDPLNDANVKLPEVIGHVETSGGPVVVVKGSRRGRPKGGRVLQKRMKCPVCGLVLTSTGRYMSHVAAHGPLLFRCECGATFESRELVDNHHRDSGHQGHTILPQRDHQPTIPHNGEPDTSEGTDAGRGQDPQSAAASEPQTEAESELGLDLENSKQKLKCNFCEKMFSTKQSKSMHIKAIHRGEKSYKCEECGVSFAYPRSLMLHAASHRKTRGADFKVEYHKQSVHCPQRYVCGSCGKTFRHRQLLHRHQLVHTQHRPFRCKNHTALHSGVKKFCCDICSCRFSHKTSLKLHLRWHA</sequence>
<dbReference type="Gene3D" id="3.30.160.60">
    <property type="entry name" value="Classic Zinc Finger"/>
    <property type="match status" value="3"/>
</dbReference>
<feature type="domain" description="C2H2-type" evidence="10">
    <location>
        <begin position="457"/>
        <end position="484"/>
    </location>
</feature>
<dbReference type="SUPFAM" id="SSF57716">
    <property type="entry name" value="Glucocorticoid receptor-like (DNA-binding domain)"/>
    <property type="match status" value="1"/>
</dbReference>
<dbReference type="PANTHER" id="PTHR16515:SF66">
    <property type="entry name" value="C2H2-TYPE DOMAIN-CONTAINING PROTEIN"/>
    <property type="match status" value="1"/>
</dbReference>
<organism evidence="12 13">
    <name type="scientific">Leptidea sinapis</name>
    <dbReference type="NCBI Taxonomy" id="189913"/>
    <lineage>
        <taxon>Eukaryota</taxon>
        <taxon>Metazoa</taxon>
        <taxon>Ecdysozoa</taxon>
        <taxon>Arthropoda</taxon>
        <taxon>Hexapoda</taxon>
        <taxon>Insecta</taxon>
        <taxon>Pterygota</taxon>
        <taxon>Neoptera</taxon>
        <taxon>Endopterygota</taxon>
        <taxon>Lepidoptera</taxon>
        <taxon>Glossata</taxon>
        <taxon>Ditrysia</taxon>
        <taxon>Papilionoidea</taxon>
        <taxon>Pieridae</taxon>
        <taxon>Dismorphiinae</taxon>
        <taxon>Leptidea</taxon>
    </lineage>
</organism>
<feature type="region of interest" description="Disordered" evidence="9">
    <location>
        <begin position="131"/>
        <end position="152"/>
    </location>
</feature>
<dbReference type="Proteomes" id="UP000324832">
    <property type="component" value="Unassembled WGS sequence"/>
</dbReference>
<evidence type="ECO:0000256" key="1">
    <source>
        <dbReference type="ARBA" id="ARBA00004123"/>
    </source>
</evidence>
<dbReference type="InterPro" id="IPR013087">
    <property type="entry name" value="Znf_C2H2_type"/>
</dbReference>
<dbReference type="InterPro" id="IPR012934">
    <property type="entry name" value="Znf_AD"/>
</dbReference>
<evidence type="ECO:0000256" key="2">
    <source>
        <dbReference type="ARBA" id="ARBA00022723"/>
    </source>
</evidence>
<dbReference type="FunFam" id="3.30.160.60:FF:000100">
    <property type="entry name" value="Zinc finger 45-like"/>
    <property type="match status" value="1"/>
</dbReference>
<name>A0A5E4QW52_9NEOP</name>
<proteinExistence type="predicted"/>
<keyword evidence="2 8" id="KW-0479">Metal-binding</keyword>
<dbReference type="PROSITE" id="PS50157">
    <property type="entry name" value="ZINC_FINGER_C2H2_2"/>
    <property type="match status" value="4"/>
</dbReference>
<evidence type="ECO:0000313" key="13">
    <source>
        <dbReference type="Proteomes" id="UP000324832"/>
    </source>
</evidence>
<accession>A0A5E4QW52</accession>
<feature type="domain" description="C2H2-type" evidence="10">
    <location>
        <begin position="500"/>
        <end position="523"/>
    </location>
</feature>
<evidence type="ECO:0000259" key="10">
    <source>
        <dbReference type="PROSITE" id="PS50157"/>
    </source>
</evidence>